<dbReference type="EMBL" id="CM040480">
    <property type="protein sequence ID" value="MCI4394385.1"/>
    <property type="molecule type" value="Genomic_DNA"/>
</dbReference>
<reference evidence="1 2" key="1">
    <citation type="journal article" date="2022" name="bioRxiv">
        <title>An ancient truncated duplication of the anti-Mullerian hormone receptor type 2 gene is a potential conserved master sex determinant in the Pangasiidae catfish family.</title>
        <authorList>
            <person name="Wen M."/>
            <person name="Pan Q."/>
            <person name="Jouanno E."/>
            <person name="Montfort J."/>
            <person name="Zahm M."/>
            <person name="Cabau C."/>
            <person name="Klopp C."/>
            <person name="Iampietro C."/>
            <person name="Roques C."/>
            <person name="Bouchez O."/>
            <person name="Castinel A."/>
            <person name="Donnadieu C."/>
            <person name="Parrinello H."/>
            <person name="Poncet C."/>
            <person name="Belmonte E."/>
            <person name="Gautier V."/>
            <person name="Avarre J.-C."/>
            <person name="Dugue R."/>
            <person name="Gustiano R."/>
            <person name="Ha T.T.T."/>
            <person name="Campet M."/>
            <person name="Sriphairoj K."/>
            <person name="Ribolli J."/>
            <person name="de Almeida F.L."/>
            <person name="Desvignes T."/>
            <person name="Postlethwait J.H."/>
            <person name="Bucao C.F."/>
            <person name="Robinson-Rechavi M."/>
            <person name="Bobe J."/>
            <person name="Herpin A."/>
            <person name="Guiguen Y."/>
        </authorList>
    </citation>
    <scope>NUCLEOTIDE SEQUENCE [LARGE SCALE GENOMIC DNA]</scope>
    <source>
        <strain evidence="1">YG-Dec2019</strain>
    </source>
</reference>
<accession>A0ACC5XT40</accession>
<evidence type="ECO:0000313" key="2">
    <source>
        <dbReference type="Proteomes" id="UP000829447"/>
    </source>
</evidence>
<protein>
    <submittedName>
        <fullName evidence="1">Uncharacterized protein</fullName>
    </submittedName>
</protein>
<name>A0ACC5XT40_PANGG</name>
<gene>
    <name evidence="1" type="ORF">PGIGA_G00168050</name>
</gene>
<evidence type="ECO:0000313" key="1">
    <source>
        <dbReference type="EMBL" id="MCI4394385.1"/>
    </source>
</evidence>
<dbReference type="Proteomes" id="UP000829447">
    <property type="component" value="Linkage Group LG27"/>
</dbReference>
<organism evidence="1 2">
    <name type="scientific">Pangasianodon gigas</name>
    <name type="common">Mekong giant catfish</name>
    <name type="synonym">Pangasius gigas</name>
    <dbReference type="NCBI Taxonomy" id="30993"/>
    <lineage>
        <taxon>Eukaryota</taxon>
        <taxon>Metazoa</taxon>
        <taxon>Chordata</taxon>
        <taxon>Craniata</taxon>
        <taxon>Vertebrata</taxon>
        <taxon>Euteleostomi</taxon>
        <taxon>Actinopterygii</taxon>
        <taxon>Neopterygii</taxon>
        <taxon>Teleostei</taxon>
        <taxon>Ostariophysi</taxon>
        <taxon>Siluriformes</taxon>
        <taxon>Pangasiidae</taxon>
        <taxon>Pangasianodon</taxon>
    </lineage>
</organism>
<comment type="caution">
    <text evidence="1">The sequence shown here is derived from an EMBL/GenBank/DDBJ whole genome shotgun (WGS) entry which is preliminary data.</text>
</comment>
<keyword evidence="2" id="KW-1185">Reference proteome</keyword>
<sequence length="84" mass="9924">MDGLASQSDSLNGNAFIPAHRLVTRSFRFERMSCALLCRFTLRVCCLRVSREFCRPWTVQKEKKSSTDCPFPLAFSFWIYFWRC</sequence>
<proteinExistence type="predicted"/>